<comment type="similarity">
    <text evidence="7">Belongs to the RnpA family.</text>
</comment>
<dbReference type="PROSITE" id="PS00648">
    <property type="entry name" value="RIBONUCLEASE_P"/>
    <property type="match status" value="1"/>
</dbReference>
<evidence type="ECO:0000256" key="7">
    <source>
        <dbReference type="HAMAP-Rule" id="MF_00227"/>
    </source>
</evidence>
<dbReference type="AlphaFoldDB" id="A0A1H3YWC4"/>
<comment type="catalytic activity">
    <reaction evidence="7">
        <text>Endonucleolytic cleavage of RNA, removing 5'-extranucleotides from tRNA precursor.</text>
        <dbReference type="EC" id="3.1.26.5"/>
    </reaction>
</comment>
<dbReference type="SUPFAM" id="SSF54211">
    <property type="entry name" value="Ribosomal protein S5 domain 2-like"/>
    <property type="match status" value="1"/>
</dbReference>
<dbReference type="EMBL" id="FNQY01000009">
    <property type="protein sequence ID" value="SEA15501.1"/>
    <property type="molecule type" value="Genomic_DNA"/>
</dbReference>
<keyword evidence="5 7" id="KW-0378">Hydrolase</keyword>
<dbReference type="Pfam" id="PF00825">
    <property type="entry name" value="Ribonuclease_P"/>
    <property type="match status" value="1"/>
</dbReference>
<dbReference type="HAMAP" id="MF_00227">
    <property type="entry name" value="RNase_P"/>
    <property type="match status" value="1"/>
</dbReference>
<evidence type="ECO:0000313" key="9">
    <source>
        <dbReference type="EMBL" id="SEA15501.1"/>
    </source>
</evidence>
<evidence type="ECO:0000256" key="8">
    <source>
        <dbReference type="NCBIfam" id="TIGR00188"/>
    </source>
</evidence>
<comment type="function">
    <text evidence="1 7">RNaseP catalyzes the removal of the 5'-leader sequence from pre-tRNA to produce the mature 5'-terminus. It can also cleave other RNA substrates such as 4.5S RNA. The protein component plays an auxiliary but essential role in vivo by binding to the 5'-leader sequence and broadening the substrate specificity of the ribozyme.</text>
</comment>
<dbReference type="InterPro" id="IPR020539">
    <property type="entry name" value="RNase_P_CS"/>
</dbReference>
<dbReference type="Gene3D" id="3.30.230.10">
    <property type="match status" value="1"/>
</dbReference>
<dbReference type="EC" id="3.1.26.5" evidence="7 8"/>
<dbReference type="PANTHER" id="PTHR33992:SF1">
    <property type="entry name" value="RIBONUCLEASE P PROTEIN COMPONENT"/>
    <property type="match status" value="1"/>
</dbReference>
<evidence type="ECO:0000256" key="2">
    <source>
        <dbReference type="ARBA" id="ARBA00022694"/>
    </source>
</evidence>
<organism evidence="9 10">
    <name type="scientific">Arachidicoccus rhizosphaerae</name>
    <dbReference type="NCBI Taxonomy" id="551991"/>
    <lineage>
        <taxon>Bacteria</taxon>
        <taxon>Pseudomonadati</taxon>
        <taxon>Bacteroidota</taxon>
        <taxon>Chitinophagia</taxon>
        <taxon>Chitinophagales</taxon>
        <taxon>Chitinophagaceae</taxon>
        <taxon>Arachidicoccus</taxon>
    </lineage>
</organism>
<sequence length="137" mass="16187">MKNTLGKQEKLKSRKQIDELFKARKFVTHSPIRLFYRIQLAQPTGQHSRPLQAGFSCSKKFFKHATKRNRVKRLLRESYRLQKAPLLDLCNQYHIQLSLFWLYGDKSLPTQADIHQKVEAILHDLMVIVQKKVHHPS</sequence>
<dbReference type="OrthoDB" id="1524972at2"/>
<dbReference type="InterPro" id="IPR000100">
    <property type="entry name" value="RNase_P"/>
</dbReference>
<gene>
    <name evidence="7" type="primary">rnpA</name>
    <name evidence="9" type="ORF">SAMN05192529_10979</name>
</gene>
<evidence type="ECO:0000256" key="4">
    <source>
        <dbReference type="ARBA" id="ARBA00022759"/>
    </source>
</evidence>
<dbReference type="GO" id="GO:0042781">
    <property type="term" value="F:3'-tRNA processing endoribonuclease activity"/>
    <property type="evidence" value="ECO:0007669"/>
    <property type="project" value="TreeGrafter"/>
</dbReference>
<dbReference type="RefSeq" id="WP_091397097.1">
    <property type="nucleotide sequence ID" value="NZ_FNQY01000009.1"/>
</dbReference>
<dbReference type="InterPro" id="IPR020568">
    <property type="entry name" value="Ribosomal_Su5_D2-typ_SF"/>
</dbReference>
<evidence type="ECO:0000256" key="6">
    <source>
        <dbReference type="ARBA" id="ARBA00022884"/>
    </source>
</evidence>
<keyword evidence="4 7" id="KW-0255">Endonuclease</keyword>
<keyword evidence="10" id="KW-1185">Reference proteome</keyword>
<keyword evidence="3 7" id="KW-0540">Nuclease</keyword>
<protein>
    <recommendedName>
        <fullName evidence="7 8">Ribonuclease P protein component</fullName>
        <shortName evidence="7">RNase P protein</shortName>
        <shortName evidence="7">RNaseP protein</shortName>
        <ecNumber evidence="7 8">3.1.26.5</ecNumber>
    </recommendedName>
    <alternativeName>
        <fullName evidence="7">Protein C5</fullName>
    </alternativeName>
</protein>
<dbReference type="InterPro" id="IPR014721">
    <property type="entry name" value="Ribsml_uS5_D2-typ_fold_subgr"/>
</dbReference>
<dbReference type="GO" id="GO:0000049">
    <property type="term" value="F:tRNA binding"/>
    <property type="evidence" value="ECO:0007669"/>
    <property type="project" value="UniProtKB-UniRule"/>
</dbReference>
<keyword evidence="2 7" id="KW-0819">tRNA processing</keyword>
<evidence type="ECO:0000256" key="3">
    <source>
        <dbReference type="ARBA" id="ARBA00022722"/>
    </source>
</evidence>
<evidence type="ECO:0000256" key="5">
    <source>
        <dbReference type="ARBA" id="ARBA00022801"/>
    </source>
</evidence>
<dbReference type="Proteomes" id="UP000199041">
    <property type="component" value="Unassembled WGS sequence"/>
</dbReference>
<proteinExistence type="inferred from homology"/>
<reference evidence="9 10" key="1">
    <citation type="submission" date="2016-10" db="EMBL/GenBank/DDBJ databases">
        <authorList>
            <person name="de Groot N.N."/>
        </authorList>
    </citation>
    <scope>NUCLEOTIDE SEQUENCE [LARGE SCALE GENOMIC DNA]</scope>
    <source>
        <strain evidence="9 10">Vu-144</strain>
    </source>
</reference>
<accession>A0A1H3YWC4</accession>
<name>A0A1H3YWC4_9BACT</name>
<evidence type="ECO:0000256" key="1">
    <source>
        <dbReference type="ARBA" id="ARBA00002663"/>
    </source>
</evidence>
<comment type="subunit">
    <text evidence="7">Consists of a catalytic RNA component (M1 or rnpB) and a protein subunit.</text>
</comment>
<dbReference type="GO" id="GO:0030677">
    <property type="term" value="C:ribonuclease P complex"/>
    <property type="evidence" value="ECO:0007669"/>
    <property type="project" value="TreeGrafter"/>
</dbReference>
<evidence type="ECO:0000313" key="10">
    <source>
        <dbReference type="Proteomes" id="UP000199041"/>
    </source>
</evidence>
<keyword evidence="6 7" id="KW-0694">RNA-binding</keyword>
<dbReference type="PANTHER" id="PTHR33992">
    <property type="entry name" value="RIBONUCLEASE P PROTEIN COMPONENT"/>
    <property type="match status" value="1"/>
</dbReference>
<dbReference type="GO" id="GO:0001682">
    <property type="term" value="P:tRNA 5'-leader removal"/>
    <property type="evidence" value="ECO:0007669"/>
    <property type="project" value="UniProtKB-UniRule"/>
</dbReference>
<dbReference type="NCBIfam" id="TIGR00188">
    <property type="entry name" value="rnpA"/>
    <property type="match status" value="1"/>
</dbReference>
<dbReference type="STRING" id="551991.SAMN05192529_10979"/>
<dbReference type="GO" id="GO:0004526">
    <property type="term" value="F:ribonuclease P activity"/>
    <property type="evidence" value="ECO:0007669"/>
    <property type="project" value="UniProtKB-UniRule"/>
</dbReference>